<name>A0A9P4YXK9_9HYPO</name>
<evidence type="ECO:0000313" key="2">
    <source>
        <dbReference type="EMBL" id="KAF4124362.1"/>
    </source>
</evidence>
<proteinExistence type="predicted"/>
<feature type="signal peptide" evidence="1">
    <location>
        <begin position="1"/>
        <end position="22"/>
    </location>
</feature>
<comment type="caution">
    <text evidence="2">The sequence shown here is derived from an EMBL/GenBank/DDBJ whole genome shotgun (WGS) entry which is preliminary data.</text>
</comment>
<evidence type="ECO:0000313" key="3">
    <source>
        <dbReference type="Proteomes" id="UP000749293"/>
    </source>
</evidence>
<organism evidence="2 3">
    <name type="scientific">Geosmithia morbida</name>
    <dbReference type="NCBI Taxonomy" id="1094350"/>
    <lineage>
        <taxon>Eukaryota</taxon>
        <taxon>Fungi</taxon>
        <taxon>Dikarya</taxon>
        <taxon>Ascomycota</taxon>
        <taxon>Pezizomycotina</taxon>
        <taxon>Sordariomycetes</taxon>
        <taxon>Hypocreomycetidae</taxon>
        <taxon>Hypocreales</taxon>
        <taxon>Bionectriaceae</taxon>
        <taxon>Geosmithia</taxon>
    </lineage>
</organism>
<sequence>MRFPRSAPALLLSLAVPWLVDAGIPVVGVGSTSEAVPLRRNINELAAEAGPQWDLYIQALIEMHEANATDESSYFQVMGIHGKPFIEYNGGGEQRVGTDKWRGYCPHGVRSPGKKISSPAKALD</sequence>
<reference evidence="2" key="1">
    <citation type="submission" date="2020-03" db="EMBL/GenBank/DDBJ databases">
        <title>Site-based positive gene gene selection in Geosmithia morbida across the United States reveals a broad range of putative effectors and factors for local host and environmental adapation.</title>
        <authorList>
            <person name="Onufrak A."/>
            <person name="Murdoch R.W."/>
            <person name="Gazis R."/>
            <person name="Huff M."/>
            <person name="Staton M."/>
            <person name="Klingeman W."/>
            <person name="Hadziabdic D."/>
        </authorList>
    </citation>
    <scope>NUCLEOTIDE SEQUENCE</scope>
    <source>
        <strain evidence="2">1262</strain>
    </source>
</reference>
<dbReference type="Gene3D" id="1.10.1280.10">
    <property type="entry name" value="Di-copper center containing domain from catechol oxidase"/>
    <property type="match status" value="1"/>
</dbReference>
<dbReference type="SUPFAM" id="SSF48056">
    <property type="entry name" value="Di-copper centre-containing domain"/>
    <property type="match status" value="1"/>
</dbReference>
<dbReference type="GeneID" id="55971256"/>
<dbReference type="Proteomes" id="UP000749293">
    <property type="component" value="Unassembled WGS sequence"/>
</dbReference>
<keyword evidence="1" id="KW-0732">Signal</keyword>
<dbReference type="EMBL" id="JAANYQ010000004">
    <property type="protein sequence ID" value="KAF4124362.1"/>
    <property type="molecule type" value="Genomic_DNA"/>
</dbReference>
<protein>
    <submittedName>
        <fullName evidence="2">Tyrosinase</fullName>
    </submittedName>
</protein>
<keyword evidence="3" id="KW-1185">Reference proteome</keyword>
<evidence type="ECO:0000256" key="1">
    <source>
        <dbReference type="SAM" id="SignalP"/>
    </source>
</evidence>
<dbReference type="AlphaFoldDB" id="A0A9P4YXK9"/>
<gene>
    <name evidence="2" type="ORF">GMORB2_5028</name>
</gene>
<dbReference type="OrthoDB" id="6132182at2759"/>
<dbReference type="InterPro" id="IPR008922">
    <property type="entry name" value="Di-copper_centre_dom_sf"/>
</dbReference>
<feature type="chain" id="PRO_5040249451" evidence="1">
    <location>
        <begin position="23"/>
        <end position="124"/>
    </location>
</feature>
<dbReference type="RefSeq" id="XP_035323014.1">
    <property type="nucleotide sequence ID" value="XM_035467002.1"/>
</dbReference>
<accession>A0A9P4YXK9</accession>